<evidence type="ECO:0000313" key="1">
    <source>
        <dbReference type="EMBL" id="KFD47793.1"/>
    </source>
</evidence>
<proteinExistence type="predicted"/>
<name>A0A085LS47_9BILA</name>
<accession>A0A085LS47</accession>
<evidence type="ECO:0000313" key="3">
    <source>
        <dbReference type="Proteomes" id="UP000030764"/>
    </source>
</evidence>
<dbReference type="Proteomes" id="UP000030764">
    <property type="component" value="Unassembled WGS sequence"/>
</dbReference>
<protein>
    <submittedName>
        <fullName evidence="1">Uncharacterized protein</fullName>
    </submittedName>
</protein>
<keyword evidence="3" id="KW-1185">Reference proteome</keyword>
<evidence type="ECO:0000313" key="2">
    <source>
        <dbReference type="EMBL" id="KFD60472.1"/>
    </source>
</evidence>
<dbReference type="Proteomes" id="UP000030758">
    <property type="component" value="Unassembled WGS sequence"/>
</dbReference>
<dbReference type="EMBL" id="KL367665">
    <property type="protein sequence ID" value="KFD60472.1"/>
    <property type="molecule type" value="Genomic_DNA"/>
</dbReference>
<organism evidence="1 3">
    <name type="scientific">Trichuris suis</name>
    <name type="common">pig whipworm</name>
    <dbReference type="NCBI Taxonomy" id="68888"/>
    <lineage>
        <taxon>Eukaryota</taxon>
        <taxon>Metazoa</taxon>
        <taxon>Ecdysozoa</taxon>
        <taxon>Nematoda</taxon>
        <taxon>Enoplea</taxon>
        <taxon>Dorylaimia</taxon>
        <taxon>Trichinellida</taxon>
        <taxon>Trichuridae</taxon>
        <taxon>Trichuris</taxon>
    </lineage>
</organism>
<dbReference type="EMBL" id="KL363314">
    <property type="protein sequence ID" value="KFD47793.1"/>
    <property type="molecule type" value="Genomic_DNA"/>
</dbReference>
<dbReference type="AlphaFoldDB" id="A0A085LS47"/>
<gene>
    <name evidence="1" type="ORF">M513_11343</name>
    <name evidence="2" type="ORF">M514_11343</name>
</gene>
<sequence length="61" mass="7009">MEEVKNDAISLTKGRWIQKYTVKVLIDTVSPRNILLFYRCTPVQDDAQKVQLQAGFSEHVS</sequence>
<reference evidence="1 3" key="1">
    <citation type="journal article" date="2014" name="Nat. Genet.">
        <title>Genome and transcriptome of the porcine whipworm Trichuris suis.</title>
        <authorList>
            <person name="Jex A.R."/>
            <person name="Nejsum P."/>
            <person name="Schwarz E.M."/>
            <person name="Hu L."/>
            <person name="Young N.D."/>
            <person name="Hall R.S."/>
            <person name="Korhonen P.K."/>
            <person name="Liao S."/>
            <person name="Thamsborg S."/>
            <person name="Xia J."/>
            <person name="Xu P."/>
            <person name="Wang S."/>
            <person name="Scheerlinck J.P."/>
            <person name="Hofmann A."/>
            <person name="Sternberg P.W."/>
            <person name="Wang J."/>
            <person name="Gasser R.B."/>
        </authorList>
    </citation>
    <scope>NUCLEOTIDE SEQUENCE [LARGE SCALE GENOMIC DNA]</scope>
    <source>
        <strain evidence="2">DCEP-RM93F</strain>
        <strain evidence="1">DCEP-RM93M</strain>
    </source>
</reference>